<dbReference type="GO" id="GO:0016020">
    <property type="term" value="C:membrane"/>
    <property type="evidence" value="ECO:0007669"/>
    <property type="project" value="TreeGrafter"/>
</dbReference>
<dbReference type="InterPro" id="IPR050266">
    <property type="entry name" value="AB_hydrolase_sf"/>
</dbReference>
<dbReference type="STRING" id="596315.HMPREF0634_1064"/>
<dbReference type="Pfam" id="PF00561">
    <property type="entry name" value="Abhydrolase_1"/>
    <property type="match status" value="1"/>
</dbReference>
<dbReference type="RefSeq" id="WP_007788581.1">
    <property type="nucleotide sequence ID" value="NZ_ADGQ01000024.1"/>
</dbReference>
<proteinExistence type="predicted"/>
<dbReference type="EMBL" id="ADGQ01000024">
    <property type="protein sequence ID" value="EFM65132.1"/>
    <property type="molecule type" value="Genomic_DNA"/>
</dbReference>
<dbReference type="PANTHER" id="PTHR43798:SF31">
    <property type="entry name" value="AB HYDROLASE SUPERFAMILY PROTEIN YCLE"/>
    <property type="match status" value="1"/>
</dbReference>
<organism evidence="3 4">
    <name type="scientific">Peptostreptococcus stomatis DSM 17678</name>
    <dbReference type="NCBI Taxonomy" id="596315"/>
    <lineage>
        <taxon>Bacteria</taxon>
        <taxon>Bacillati</taxon>
        <taxon>Bacillota</taxon>
        <taxon>Clostridia</taxon>
        <taxon>Peptostreptococcales</taxon>
        <taxon>Peptostreptococcaceae</taxon>
        <taxon>Peptostreptococcus</taxon>
    </lineage>
</organism>
<dbReference type="AlphaFoldDB" id="E0E1T9"/>
<name>E0E1T9_9FIRM</name>
<sequence>MYYKNSQGYNIYYEDRGKKEDQAIIFLHAWGSSMADFTYTLENLEGYRRISYDHRGFGRSDKPNRDISLRHLATDLKELIDHLELENVVVVGYSMGACVLYKYIDLFGQYKIKSLVICDMTPKVLNDQDWNLGIMGGRFGHKEFLESIARQFDDMTDAYLELYMDINPELRGRDNRVLKRVIEMDLAGNSYYSITSMWFSISYEDFRHVLKDISVKTGLFFATPGSMINPEVVKYLEENIADTYVCMFEKSTHSFIGNRPKYFTRELVKFLETI</sequence>
<evidence type="ECO:0000259" key="2">
    <source>
        <dbReference type="Pfam" id="PF00561"/>
    </source>
</evidence>
<evidence type="ECO:0000256" key="1">
    <source>
        <dbReference type="ARBA" id="ARBA00022801"/>
    </source>
</evidence>
<dbReference type="eggNOG" id="COG0596">
    <property type="taxonomic scope" value="Bacteria"/>
</dbReference>
<evidence type="ECO:0000313" key="3">
    <source>
        <dbReference type="EMBL" id="EFM65132.1"/>
    </source>
</evidence>
<dbReference type="PANTHER" id="PTHR43798">
    <property type="entry name" value="MONOACYLGLYCEROL LIPASE"/>
    <property type="match status" value="1"/>
</dbReference>
<accession>E0E1T9</accession>
<dbReference type="Proteomes" id="UP000003244">
    <property type="component" value="Unassembled WGS sequence"/>
</dbReference>
<dbReference type="OrthoDB" id="9773293at2"/>
<dbReference type="GO" id="GO:0016787">
    <property type="term" value="F:hydrolase activity"/>
    <property type="evidence" value="ECO:0007669"/>
    <property type="project" value="UniProtKB-KW"/>
</dbReference>
<dbReference type="SUPFAM" id="SSF53474">
    <property type="entry name" value="alpha/beta-Hydrolases"/>
    <property type="match status" value="1"/>
</dbReference>
<gene>
    <name evidence="3" type="ORF">HMPREF0634_1064</name>
</gene>
<dbReference type="InterPro" id="IPR029058">
    <property type="entry name" value="AB_hydrolase_fold"/>
</dbReference>
<reference evidence="3 4" key="1">
    <citation type="submission" date="2010-08" db="EMBL/GenBank/DDBJ databases">
        <authorList>
            <person name="Harkins D.M."/>
            <person name="Madupu R."/>
            <person name="Durkin A.S."/>
            <person name="Torralba M."/>
            <person name="Methe B."/>
            <person name="Sutton G.G."/>
            <person name="Nelson K.E."/>
        </authorList>
    </citation>
    <scope>NUCLEOTIDE SEQUENCE [LARGE SCALE GENOMIC DNA]</scope>
    <source>
        <strain evidence="3 4">DSM 17678</strain>
    </source>
</reference>
<keyword evidence="4" id="KW-1185">Reference proteome</keyword>
<dbReference type="GeneID" id="84800172"/>
<feature type="domain" description="AB hydrolase-1" evidence="2">
    <location>
        <begin position="23"/>
        <end position="152"/>
    </location>
</feature>
<dbReference type="Gene3D" id="3.40.50.1820">
    <property type="entry name" value="alpha/beta hydrolase"/>
    <property type="match status" value="1"/>
</dbReference>
<keyword evidence="1 3" id="KW-0378">Hydrolase</keyword>
<dbReference type="InterPro" id="IPR000073">
    <property type="entry name" value="AB_hydrolase_1"/>
</dbReference>
<comment type="caution">
    <text evidence="3">The sequence shown here is derived from an EMBL/GenBank/DDBJ whole genome shotgun (WGS) entry which is preliminary data.</text>
</comment>
<protein>
    <submittedName>
        <fullName evidence="3">Hydrolase, alpha/beta domain protein</fullName>
    </submittedName>
</protein>
<evidence type="ECO:0000313" key="4">
    <source>
        <dbReference type="Proteomes" id="UP000003244"/>
    </source>
</evidence>